<dbReference type="Pfam" id="PF08241">
    <property type="entry name" value="Methyltransf_11"/>
    <property type="match status" value="1"/>
</dbReference>
<dbReference type="InterPro" id="IPR050508">
    <property type="entry name" value="Methyltransf_Superfamily"/>
</dbReference>
<gene>
    <name evidence="2" type="ORF">AAH991_27135</name>
</gene>
<dbReference type="Proteomes" id="UP001447516">
    <property type="component" value="Unassembled WGS sequence"/>
</dbReference>
<organism evidence="2 3">
    <name type="scientific">Microbispora maris</name>
    <dbReference type="NCBI Taxonomy" id="3144104"/>
    <lineage>
        <taxon>Bacteria</taxon>
        <taxon>Bacillati</taxon>
        <taxon>Actinomycetota</taxon>
        <taxon>Actinomycetes</taxon>
        <taxon>Streptosporangiales</taxon>
        <taxon>Streptosporangiaceae</taxon>
        <taxon>Microbispora</taxon>
    </lineage>
</organism>
<dbReference type="PANTHER" id="PTHR42912">
    <property type="entry name" value="METHYLTRANSFERASE"/>
    <property type="match status" value="1"/>
</dbReference>
<keyword evidence="3" id="KW-1185">Reference proteome</keyword>
<dbReference type="SUPFAM" id="SSF53335">
    <property type="entry name" value="S-adenosyl-L-methionine-dependent methyltransferases"/>
    <property type="match status" value="1"/>
</dbReference>
<dbReference type="EC" id="2.1.1.-" evidence="2"/>
<keyword evidence="2" id="KW-0489">Methyltransferase</keyword>
<sequence length="219" mass="23727">MEKITKTQAPGMEGAMARWYARQRASAPQIALVRRYAAQVTAGLPAGAAVLEVAPGPGYLAVEMARLGFAVTALDLSRTFVEIAADNARRAGVRVDVRQGDAADLPFPGGSFDLVVCQAAFKNFGRPVRALDEMHRVLRPGGAAVVHDMSREASRADIDDEVRRMGLTPLNSVLTRMPLLMLRRRAYSRDLFARLAAESAFGTCEIRTAGISTEVRLTK</sequence>
<dbReference type="InterPro" id="IPR013216">
    <property type="entry name" value="Methyltransf_11"/>
</dbReference>
<proteinExistence type="predicted"/>
<evidence type="ECO:0000313" key="3">
    <source>
        <dbReference type="Proteomes" id="UP001447516"/>
    </source>
</evidence>
<feature type="domain" description="Methyltransferase type 11" evidence="1">
    <location>
        <begin position="51"/>
        <end position="145"/>
    </location>
</feature>
<reference evidence="2 3" key="1">
    <citation type="submission" date="2024-05" db="EMBL/GenBank/DDBJ databases">
        <title>Microbispora sp.ZYX-F-249.</title>
        <authorList>
            <person name="Xie H."/>
        </authorList>
    </citation>
    <scope>NUCLEOTIDE SEQUENCE [LARGE SCALE GENOMIC DNA]</scope>
    <source>
        <strain evidence="2 3">ZYX-F-249</strain>
    </source>
</reference>
<comment type="caution">
    <text evidence="2">The sequence shown here is derived from an EMBL/GenBank/DDBJ whole genome shotgun (WGS) entry which is preliminary data.</text>
</comment>
<dbReference type="Gene3D" id="3.40.50.150">
    <property type="entry name" value="Vaccinia Virus protein VP39"/>
    <property type="match status" value="1"/>
</dbReference>
<evidence type="ECO:0000259" key="1">
    <source>
        <dbReference type="Pfam" id="PF08241"/>
    </source>
</evidence>
<dbReference type="GO" id="GO:0032259">
    <property type="term" value="P:methylation"/>
    <property type="evidence" value="ECO:0007669"/>
    <property type="project" value="UniProtKB-KW"/>
</dbReference>
<name>A0ABV0AU97_9ACTN</name>
<keyword evidence="2" id="KW-0808">Transferase</keyword>
<dbReference type="GO" id="GO:0008168">
    <property type="term" value="F:methyltransferase activity"/>
    <property type="evidence" value="ECO:0007669"/>
    <property type="project" value="UniProtKB-KW"/>
</dbReference>
<protein>
    <submittedName>
        <fullName evidence="2">Class I SAM-dependent methyltransferase</fullName>
        <ecNumber evidence="2">2.1.1.-</ecNumber>
    </submittedName>
</protein>
<dbReference type="InterPro" id="IPR029063">
    <property type="entry name" value="SAM-dependent_MTases_sf"/>
</dbReference>
<dbReference type="RefSeq" id="WP_346228735.1">
    <property type="nucleotide sequence ID" value="NZ_JBDJAW010000026.1"/>
</dbReference>
<dbReference type="EMBL" id="JBDJAW010000026">
    <property type="protein sequence ID" value="MEN3538813.1"/>
    <property type="molecule type" value="Genomic_DNA"/>
</dbReference>
<evidence type="ECO:0000313" key="2">
    <source>
        <dbReference type="EMBL" id="MEN3538813.1"/>
    </source>
</evidence>
<dbReference type="CDD" id="cd02440">
    <property type="entry name" value="AdoMet_MTases"/>
    <property type="match status" value="1"/>
</dbReference>
<accession>A0ABV0AU97</accession>